<proteinExistence type="predicted"/>
<keyword evidence="1" id="KW-1133">Transmembrane helix</keyword>
<dbReference type="AlphaFoldDB" id="A0AAV9HZJ7"/>
<organism evidence="2 3">
    <name type="scientific">Cladorrhinum samala</name>
    <dbReference type="NCBI Taxonomy" id="585594"/>
    <lineage>
        <taxon>Eukaryota</taxon>
        <taxon>Fungi</taxon>
        <taxon>Dikarya</taxon>
        <taxon>Ascomycota</taxon>
        <taxon>Pezizomycotina</taxon>
        <taxon>Sordariomycetes</taxon>
        <taxon>Sordariomycetidae</taxon>
        <taxon>Sordariales</taxon>
        <taxon>Podosporaceae</taxon>
        <taxon>Cladorrhinum</taxon>
    </lineage>
</organism>
<evidence type="ECO:0000256" key="1">
    <source>
        <dbReference type="SAM" id="Phobius"/>
    </source>
</evidence>
<evidence type="ECO:0000313" key="2">
    <source>
        <dbReference type="EMBL" id="KAK4466307.1"/>
    </source>
</evidence>
<keyword evidence="1" id="KW-0812">Transmembrane</keyword>
<gene>
    <name evidence="2" type="ORF">QBC42DRAFT_282385</name>
</gene>
<sequence length="86" mass="9680">MQGEIDPEETARQFGIFQDRSQDPVRRSGKNPFDELAKPLIKDLAICTSQLRLTLRLADNVNLISLTLYNIALLIGGFYVLGNIYP</sequence>
<dbReference type="EMBL" id="MU864932">
    <property type="protein sequence ID" value="KAK4466307.1"/>
    <property type="molecule type" value="Genomic_DNA"/>
</dbReference>
<evidence type="ECO:0000313" key="3">
    <source>
        <dbReference type="Proteomes" id="UP001321749"/>
    </source>
</evidence>
<accession>A0AAV9HZJ7</accession>
<reference evidence="2" key="1">
    <citation type="journal article" date="2023" name="Mol. Phylogenet. Evol.">
        <title>Genome-scale phylogeny and comparative genomics of the fungal order Sordariales.</title>
        <authorList>
            <person name="Hensen N."/>
            <person name="Bonometti L."/>
            <person name="Westerberg I."/>
            <person name="Brannstrom I.O."/>
            <person name="Guillou S."/>
            <person name="Cros-Aarteil S."/>
            <person name="Calhoun S."/>
            <person name="Haridas S."/>
            <person name="Kuo A."/>
            <person name="Mondo S."/>
            <person name="Pangilinan J."/>
            <person name="Riley R."/>
            <person name="LaButti K."/>
            <person name="Andreopoulos B."/>
            <person name="Lipzen A."/>
            <person name="Chen C."/>
            <person name="Yan M."/>
            <person name="Daum C."/>
            <person name="Ng V."/>
            <person name="Clum A."/>
            <person name="Steindorff A."/>
            <person name="Ohm R.A."/>
            <person name="Martin F."/>
            <person name="Silar P."/>
            <person name="Natvig D.O."/>
            <person name="Lalanne C."/>
            <person name="Gautier V."/>
            <person name="Ament-Velasquez S.L."/>
            <person name="Kruys A."/>
            <person name="Hutchinson M.I."/>
            <person name="Powell A.J."/>
            <person name="Barry K."/>
            <person name="Miller A.N."/>
            <person name="Grigoriev I.V."/>
            <person name="Debuchy R."/>
            <person name="Gladieux P."/>
            <person name="Hiltunen Thoren M."/>
            <person name="Johannesson H."/>
        </authorList>
    </citation>
    <scope>NUCLEOTIDE SEQUENCE</scope>
    <source>
        <strain evidence="2">PSN324</strain>
    </source>
</reference>
<keyword evidence="1" id="KW-0472">Membrane</keyword>
<dbReference type="Proteomes" id="UP001321749">
    <property type="component" value="Unassembled WGS sequence"/>
</dbReference>
<keyword evidence="3" id="KW-1185">Reference proteome</keyword>
<feature type="transmembrane region" description="Helical" evidence="1">
    <location>
        <begin position="61"/>
        <end position="81"/>
    </location>
</feature>
<name>A0AAV9HZJ7_9PEZI</name>
<protein>
    <submittedName>
        <fullName evidence="2">Uncharacterized protein</fullName>
    </submittedName>
</protein>
<comment type="caution">
    <text evidence="2">The sequence shown here is derived from an EMBL/GenBank/DDBJ whole genome shotgun (WGS) entry which is preliminary data.</text>
</comment>
<reference evidence="2" key="2">
    <citation type="submission" date="2023-06" db="EMBL/GenBank/DDBJ databases">
        <authorList>
            <consortium name="Lawrence Berkeley National Laboratory"/>
            <person name="Mondo S.J."/>
            <person name="Hensen N."/>
            <person name="Bonometti L."/>
            <person name="Westerberg I."/>
            <person name="Brannstrom I.O."/>
            <person name="Guillou S."/>
            <person name="Cros-Aarteil S."/>
            <person name="Calhoun S."/>
            <person name="Haridas S."/>
            <person name="Kuo A."/>
            <person name="Pangilinan J."/>
            <person name="Riley R."/>
            <person name="Labutti K."/>
            <person name="Andreopoulos B."/>
            <person name="Lipzen A."/>
            <person name="Chen C."/>
            <person name="Yanf M."/>
            <person name="Daum C."/>
            <person name="Ng V."/>
            <person name="Clum A."/>
            <person name="Steindorff A."/>
            <person name="Ohm R."/>
            <person name="Martin F."/>
            <person name="Silar P."/>
            <person name="Natvig D."/>
            <person name="Lalanne C."/>
            <person name="Gautier V."/>
            <person name="Ament-Velasquez S.L."/>
            <person name="Kruys A."/>
            <person name="Hutchinson M.I."/>
            <person name="Powell A.J."/>
            <person name="Barry K."/>
            <person name="Miller A.N."/>
            <person name="Grigoriev I.V."/>
            <person name="Debuchy R."/>
            <person name="Gladieux P."/>
            <person name="Thoren M.H."/>
            <person name="Johannesson H."/>
        </authorList>
    </citation>
    <scope>NUCLEOTIDE SEQUENCE</scope>
    <source>
        <strain evidence="2">PSN324</strain>
    </source>
</reference>